<dbReference type="InterPro" id="IPR055262">
    <property type="entry name" value="GGT_CS"/>
</dbReference>
<keyword evidence="5 11" id="KW-0378">Hydrolase</keyword>
<dbReference type="InterPro" id="IPR029055">
    <property type="entry name" value="Ntn_hydrolases_N"/>
</dbReference>
<evidence type="ECO:0000256" key="11">
    <source>
        <dbReference type="RuleBase" id="RU368036"/>
    </source>
</evidence>
<dbReference type="InterPro" id="IPR000101">
    <property type="entry name" value="GGT_peptidase"/>
</dbReference>
<accession>A0A1U7M0N2</accession>
<keyword evidence="14" id="KW-1185">Reference proteome</keyword>
<evidence type="ECO:0000256" key="9">
    <source>
        <dbReference type="PIRSR" id="PIRSR600101-1"/>
    </source>
</evidence>
<keyword evidence="4 11" id="KW-0808">Transferase</keyword>
<dbReference type="InterPro" id="IPR043137">
    <property type="entry name" value="GGT_ssub_C"/>
</dbReference>
<protein>
    <recommendedName>
        <fullName evidence="11">Glutathione hydrolase proenzyme</fullName>
        <ecNumber evidence="11">2.3.2.2</ecNumber>
        <ecNumber evidence="11">3.4.19.13</ecNumber>
    </recommendedName>
    <component>
        <recommendedName>
            <fullName evidence="11">Glutathione hydrolase large chain</fullName>
        </recommendedName>
    </component>
    <component>
        <recommendedName>
            <fullName evidence="11">Glutathione hydrolase small chain</fullName>
        </recommendedName>
    </component>
</protein>
<dbReference type="Pfam" id="PF01019">
    <property type="entry name" value="G_glu_transpept"/>
    <property type="match status" value="1"/>
</dbReference>
<feature type="binding site" evidence="10">
    <location>
        <position position="146"/>
    </location>
    <ligand>
        <name>L-glutamate</name>
        <dbReference type="ChEBI" id="CHEBI:29985"/>
    </ligand>
</feature>
<dbReference type="GO" id="GO:0006750">
    <property type="term" value="P:glutathione biosynthetic process"/>
    <property type="evidence" value="ECO:0007669"/>
    <property type="project" value="UniProtKB-KW"/>
</dbReference>
<sequence>MNSKIFKKIICIILVFSLIIPLVSCGNSDTKQANEGNQKNEASKNVEVDKKYSSLDDFQLWDKDGNLTTTGRDDTGKNAIISSGKYEASKIGREIIKNGGNAVDAAVAVGFALGLTEPNACGPGGGGFMLIKSSDPNKKPLFINFREKAPSHASPDMWQTVKVKDDKGNEIEKVIGDQKNVGGKASGIPGTVAGLTYALENYGTMSLEEVLKPTIELARKGYTVTTSLSKHINEEYGLLSKYPEAASIYLKDDNGIKVPYEAGDVIQNEGYAKLLEVIAKEGKKGFYEGEVANTIVETINKYGGIFTMEDMKNYEVETMEPIHFNYRGYDIYSSPLPSSGGTIVAEVLNIVEQFNLKDVEFDSPERLHIFADAFSLAYADRGKYMGDTKFVKVPVKGLVSKDYAAKQAAKIKDKAINNPLPDDPWMFEHEDTTHFSVADKEGNMVATTFTINSFFGCKVAVPGYGILMNNEMDDFDVGANHPNSIAGGKTPLSSMSPALLFKDGKPFAAVGTPGGTTIISTIAQIISNLIDYNMSMQEAVDAPRIKGFKEATIQYENRFSEKTIKALTDMGHICKPSDDFDMSFGSVNAVKYENGILQGAGDPRRDGKALGY</sequence>
<comment type="catalytic activity">
    <reaction evidence="2 11">
        <text>glutathione + H2O = L-cysteinylglycine + L-glutamate</text>
        <dbReference type="Rhea" id="RHEA:28807"/>
        <dbReference type="ChEBI" id="CHEBI:15377"/>
        <dbReference type="ChEBI" id="CHEBI:29985"/>
        <dbReference type="ChEBI" id="CHEBI:57925"/>
        <dbReference type="ChEBI" id="CHEBI:61694"/>
        <dbReference type="EC" id="3.4.19.13"/>
    </reaction>
</comment>
<feature type="binding site" evidence="10">
    <location>
        <begin position="493"/>
        <end position="494"/>
    </location>
    <ligand>
        <name>L-glutamate</name>
        <dbReference type="ChEBI" id="CHEBI:29985"/>
    </ligand>
</feature>
<evidence type="ECO:0000256" key="4">
    <source>
        <dbReference type="ARBA" id="ARBA00022679"/>
    </source>
</evidence>
<evidence type="ECO:0000256" key="2">
    <source>
        <dbReference type="ARBA" id="ARBA00001089"/>
    </source>
</evidence>
<keyword evidence="7 11" id="KW-0012">Acyltransferase</keyword>
<organism evidence="13 14">
    <name type="scientific">Peptoniphilus porci</name>
    <dbReference type="NCBI Taxonomy" id="2652280"/>
    <lineage>
        <taxon>Bacteria</taxon>
        <taxon>Bacillati</taxon>
        <taxon>Bacillota</taxon>
        <taxon>Tissierellia</taxon>
        <taxon>Tissierellales</taxon>
        <taxon>Peptoniphilaceae</taxon>
        <taxon>Peptoniphilus</taxon>
    </lineage>
</organism>
<comment type="subunit">
    <text evidence="11">This enzyme consists of two polypeptide chains, which are synthesized in precursor form from a single polypeptide.</text>
</comment>
<dbReference type="Proteomes" id="UP000187166">
    <property type="component" value="Unassembled WGS sequence"/>
</dbReference>
<dbReference type="PROSITE" id="PS00462">
    <property type="entry name" value="G_GLU_TRANSPEPTIDASE"/>
    <property type="match status" value="1"/>
</dbReference>
<keyword evidence="12" id="KW-0732">Signal</keyword>
<evidence type="ECO:0000313" key="14">
    <source>
        <dbReference type="Proteomes" id="UP000187166"/>
    </source>
</evidence>
<dbReference type="InterPro" id="IPR043138">
    <property type="entry name" value="GGT_lsub"/>
</dbReference>
<proteinExistence type="inferred from homology"/>
<keyword evidence="11" id="KW-0317">Glutathione biosynthesis</keyword>
<evidence type="ECO:0000256" key="7">
    <source>
        <dbReference type="ARBA" id="ARBA00023315"/>
    </source>
</evidence>
<dbReference type="SUPFAM" id="SSF56235">
    <property type="entry name" value="N-terminal nucleophile aminohydrolases (Ntn hydrolases)"/>
    <property type="match status" value="1"/>
</dbReference>
<comment type="catalytic activity">
    <reaction evidence="8 11">
        <text>an N-terminal (5-L-glutamyl)-[peptide] + an alpha-amino acid = 5-L-glutamyl amino acid + an N-terminal L-alpha-aminoacyl-[peptide]</text>
        <dbReference type="Rhea" id="RHEA:23904"/>
        <dbReference type="Rhea" id="RHEA-COMP:9780"/>
        <dbReference type="Rhea" id="RHEA-COMP:9795"/>
        <dbReference type="ChEBI" id="CHEBI:77644"/>
        <dbReference type="ChEBI" id="CHEBI:78597"/>
        <dbReference type="ChEBI" id="CHEBI:78599"/>
        <dbReference type="ChEBI" id="CHEBI:78608"/>
        <dbReference type="EC" id="2.3.2.2"/>
    </reaction>
</comment>
<evidence type="ECO:0000313" key="13">
    <source>
        <dbReference type="EMBL" id="OLR65204.1"/>
    </source>
</evidence>
<feature type="binding site" evidence="10">
    <location>
        <begin position="450"/>
        <end position="452"/>
    </location>
    <ligand>
        <name>L-glutamate</name>
        <dbReference type="ChEBI" id="CHEBI:29985"/>
    </ligand>
</feature>
<evidence type="ECO:0000256" key="6">
    <source>
        <dbReference type="ARBA" id="ARBA00023145"/>
    </source>
</evidence>
<evidence type="ECO:0000256" key="12">
    <source>
        <dbReference type="SAM" id="SignalP"/>
    </source>
</evidence>
<comment type="caution">
    <text evidence="13">The sequence shown here is derived from an EMBL/GenBank/DDBJ whole genome shotgun (WGS) entry which is preliminary data.</text>
</comment>
<dbReference type="AlphaFoldDB" id="A0A1U7M0N2"/>
<dbReference type="PRINTS" id="PR01210">
    <property type="entry name" value="GGTRANSPTASE"/>
</dbReference>
<name>A0A1U7M0N2_9FIRM</name>
<keyword evidence="6 11" id="KW-0865">Zymogen</keyword>
<dbReference type="STRING" id="1465756.BIV18_06595"/>
<feature type="chain" id="PRO_5039529006" description="Glutathione hydrolase proenzyme" evidence="12">
    <location>
        <begin position="27"/>
        <end position="612"/>
    </location>
</feature>
<gene>
    <name evidence="13" type="ORF">BIV18_06595</name>
</gene>
<dbReference type="PANTHER" id="PTHR43199">
    <property type="entry name" value="GLUTATHIONE HYDROLASE"/>
    <property type="match status" value="1"/>
</dbReference>
<evidence type="ECO:0000256" key="10">
    <source>
        <dbReference type="PIRSR" id="PIRSR600101-2"/>
    </source>
</evidence>
<dbReference type="PANTHER" id="PTHR43199:SF1">
    <property type="entry name" value="GLUTATHIONE HYDROLASE PROENZYME"/>
    <property type="match status" value="1"/>
</dbReference>
<feature type="signal peptide" evidence="12">
    <location>
        <begin position="1"/>
        <end position="26"/>
    </location>
</feature>
<comment type="similarity">
    <text evidence="3 11">Belongs to the gamma-glutamyltransferase family.</text>
</comment>
<dbReference type="InterPro" id="IPR051792">
    <property type="entry name" value="GGT_bact"/>
</dbReference>
<evidence type="ECO:0000256" key="5">
    <source>
        <dbReference type="ARBA" id="ARBA00022801"/>
    </source>
</evidence>
<evidence type="ECO:0000256" key="1">
    <source>
        <dbReference type="ARBA" id="ARBA00001049"/>
    </source>
</evidence>
<dbReference type="GO" id="GO:0036374">
    <property type="term" value="F:glutathione hydrolase activity"/>
    <property type="evidence" value="ECO:0007669"/>
    <property type="project" value="UniProtKB-UniRule"/>
</dbReference>
<evidence type="ECO:0000256" key="3">
    <source>
        <dbReference type="ARBA" id="ARBA00009381"/>
    </source>
</evidence>
<feature type="active site" description="Nucleophile" evidence="9">
    <location>
        <position position="432"/>
    </location>
</feature>
<comment type="pathway">
    <text evidence="11">Sulfur metabolism; glutathione metabolism.</text>
</comment>
<dbReference type="EC" id="2.3.2.2" evidence="11"/>
<dbReference type="Gene3D" id="1.10.246.130">
    <property type="match status" value="1"/>
</dbReference>
<comment type="PTM">
    <text evidence="11">Cleaved by autocatalysis into a large and a small subunit.</text>
</comment>
<comment type="catalytic activity">
    <reaction evidence="1 11">
        <text>an S-substituted glutathione + H2O = an S-substituted L-cysteinylglycine + L-glutamate</text>
        <dbReference type="Rhea" id="RHEA:59468"/>
        <dbReference type="ChEBI" id="CHEBI:15377"/>
        <dbReference type="ChEBI" id="CHEBI:29985"/>
        <dbReference type="ChEBI" id="CHEBI:90779"/>
        <dbReference type="ChEBI" id="CHEBI:143103"/>
        <dbReference type="EC" id="3.4.19.13"/>
    </reaction>
</comment>
<dbReference type="NCBIfam" id="TIGR00066">
    <property type="entry name" value="g_glut_trans"/>
    <property type="match status" value="1"/>
</dbReference>
<dbReference type="GO" id="GO:0103068">
    <property type="term" value="F:leukotriene C4 gamma-glutamyl transferase activity"/>
    <property type="evidence" value="ECO:0007669"/>
    <property type="project" value="UniProtKB-EC"/>
</dbReference>
<reference evidence="13 14" key="1">
    <citation type="journal article" date="2016" name="Appl. Environ. Microbiol.">
        <title>Function and Phylogeny of Bacterial Butyryl Coenzyme A:Acetate Transferases and Their Diversity in the Proximal Colon of Swine.</title>
        <authorList>
            <person name="Trachsel J."/>
            <person name="Bayles D.O."/>
            <person name="Looft T."/>
            <person name="Levine U.Y."/>
            <person name="Allen H.K."/>
        </authorList>
    </citation>
    <scope>NUCLEOTIDE SEQUENCE [LARGE SCALE GENOMIC DNA]</scope>
    <source>
        <strain evidence="13 14">35-6-1</strain>
    </source>
</reference>
<evidence type="ECO:0000256" key="8">
    <source>
        <dbReference type="ARBA" id="ARBA00047417"/>
    </source>
</evidence>
<feature type="binding site" evidence="10">
    <location>
        <position position="515"/>
    </location>
    <ligand>
        <name>L-glutamate</name>
        <dbReference type="ChEBI" id="CHEBI:29985"/>
    </ligand>
</feature>
<dbReference type="Gene3D" id="3.60.20.40">
    <property type="match status" value="1"/>
</dbReference>
<dbReference type="GO" id="GO:0006751">
    <property type="term" value="P:glutathione catabolic process"/>
    <property type="evidence" value="ECO:0007669"/>
    <property type="project" value="UniProtKB-UniRule"/>
</dbReference>
<dbReference type="UniPathway" id="UPA00204"/>
<dbReference type="EMBL" id="MJIH01000001">
    <property type="protein sequence ID" value="OLR65204.1"/>
    <property type="molecule type" value="Genomic_DNA"/>
</dbReference>
<dbReference type="EC" id="3.4.19.13" evidence="11"/>
<feature type="binding site" evidence="10">
    <location>
        <position position="474"/>
    </location>
    <ligand>
        <name>L-glutamate</name>
        <dbReference type="ChEBI" id="CHEBI:29985"/>
    </ligand>
</feature>